<proteinExistence type="predicted"/>
<dbReference type="CDD" id="cd00077">
    <property type="entry name" value="HDc"/>
    <property type="match status" value="1"/>
</dbReference>
<dbReference type="InterPro" id="IPR006675">
    <property type="entry name" value="HDIG_dom"/>
</dbReference>
<dbReference type="SMART" id="SM00471">
    <property type="entry name" value="HDc"/>
    <property type="match status" value="1"/>
</dbReference>
<accession>V5WDF8</accession>
<dbReference type="Gene3D" id="1.10.3210.10">
    <property type="entry name" value="Hypothetical protein af1432"/>
    <property type="match status" value="1"/>
</dbReference>
<dbReference type="SUPFAM" id="SSF109604">
    <property type="entry name" value="HD-domain/PDEase-like"/>
    <property type="match status" value="1"/>
</dbReference>
<feature type="domain" description="HD" evidence="1">
    <location>
        <begin position="323"/>
        <end position="449"/>
    </location>
</feature>
<dbReference type="PANTHER" id="PTHR33525">
    <property type="match status" value="1"/>
</dbReference>
<dbReference type="PANTHER" id="PTHR33525:SF3">
    <property type="entry name" value="RIBONUCLEASE Y"/>
    <property type="match status" value="1"/>
</dbReference>
<dbReference type="STRING" id="1307761.L21SP2_0140"/>
<dbReference type="eggNOG" id="COG1639">
    <property type="taxonomic scope" value="Bacteria"/>
</dbReference>
<dbReference type="InterPro" id="IPR006674">
    <property type="entry name" value="HD_domain"/>
</dbReference>
<dbReference type="PATRIC" id="fig|1307761.3.peg.141"/>
<feature type="domain" description="HDOD" evidence="2">
    <location>
        <begin position="232"/>
        <end position="426"/>
    </location>
</feature>
<dbReference type="Proteomes" id="UP000018680">
    <property type="component" value="Chromosome"/>
</dbReference>
<dbReference type="RefSeq" id="WP_024266517.1">
    <property type="nucleotide sequence ID" value="NC_023035.1"/>
</dbReference>
<dbReference type="PROSITE" id="PS51831">
    <property type="entry name" value="HD"/>
    <property type="match status" value="1"/>
</dbReference>
<dbReference type="PROSITE" id="PS51833">
    <property type="entry name" value="HDOD"/>
    <property type="match status" value="1"/>
</dbReference>
<gene>
    <name evidence="3" type="ORF">L21SP2_0140</name>
</gene>
<organism evidence="3 4">
    <name type="scientific">Salinispira pacifica</name>
    <dbReference type="NCBI Taxonomy" id="1307761"/>
    <lineage>
        <taxon>Bacteria</taxon>
        <taxon>Pseudomonadati</taxon>
        <taxon>Spirochaetota</taxon>
        <taxon>Spirochaetia</taxon>
        <taxon>Spirochaetales</taxon>
        <taxon>Spirochaetaceae</taxon>
        <taxon>Salinispira</taxon>
    </lineage>
</organism>
<reference evidence="3 4" key="1">
    <citation type="journal article" date="2015" name="Stand. Genomic Sci.">
        <title>Complete genome sequence and description of Salinispira pacifica gen. nov., sp. nov., a novel spirochaete isolated form a hypersaline microbial mat.</title>
        <authorList>
            <person name="Ben Hania W."/>
            <person name="Joseph M."/>
            <person name="Schumann P."/>
            <person name="Bunk B."/>
            <person name="Fiebig A."/>
            <person name="Sproer C."/>
            <person name="Klenk H.P."/>
            <person name="Fardeau M.L."/>
            <person name="Spring S."/>
        </authorList>
    </citation>
    <scope>NUCLEOTIDE SEQUENCE [LARGE SCALE GENOMIC DNA]</scope>
    <source>
        <strain evidence="3 4">L21-RPul-D2</strain>
    </source>
</reference>
<sequence>MKIDAEKVRKAARSSVPLTVKTFTLPNETELQLEEILEVFLLEMGQESLKDSLFYCLRELAVNAKKANTKRVYFQELELDISSEDDYGKGMENFKQTTLDNIQHYLKLQKDRGLYVKIIFHSKADKLHIYVINNTEMTRKEQMRVYDRIARSRAFNSMEEALATVLDDSEGAGLGIVILVLMLKKLGLNEDAFDIDTEDGETIARVTIPMSELRLEQINEVSAKLIEHIDSLPKFPENIAALQAEINDPDVELSDIARKIATDPSLTADLLKLVNSAAFMLPKRVDNISEAVKLVGLRRLRNLLYSYGAQKTLGEGNEETKGLWMHSYRTAFYAYTIARSILKKKEILDDVYVGGILHDMGKIVFSSVHPDLISNIANFTNQKGIPSHLFEDFSAGLNHAEIGAMIAEKWNFPEILIDAIRFHHDPHSADKNYRMIVDTVYLANALANIDEKTNGYEQIDPTVISRFNIPTMDHLMRIHAKLSQKFEEERSM</sequence>
<evidence type="ECO:0000313" key="4">
    <source>
        <dbReference type="Proteomes" id="UP000018680"/>
    </source>
</evidence>
<dbReference type="InterPro" id="IPR003607">
    <property type="entry name" value="HD/PDEase_dom"/>
</dbReference>
<evidence type="ECO:0000259" key="1">
    <source>
        <dbReference type="PROSITE" id="PS51831"/>
    </source>
</evidence>
<dbReference type="KEGG" id="slr:L21SP2_0140"/>
<evidence type="ECO:0000313" key="3">
    <source>
        <dbReference type="EMBL" id="AHC13584.1"/>
    </source>
</evidence>
<protein>
    <submittedName>
        <fullName evidence="3">Uncharacterized protein</fullName>
    </submittedName>
</protein>
<dbReference type="OrthoDB" id="355331at2"/>
<keyword evidence="4" id="KW-1185">Reference proteome</keyword>
<dbReference type="InterPro" id="IPR013976">
    <property type="entry name" value="HDOD"/>
</dbReference>
<evidence type="ECO:0000259" key="2">
    <source>
        <dbReference type="PROSITE" id="PS51833"/>
    </source>
</evidence>
<dbReference type="InterPro" id="IPR052340">
    <property type="entry name" value="RNase_Y/CdgJ"/>
</dbReference>
<dbReference type="EMBL" id="CP006939">
    <property type="protein sequence ID" value="AHC13584.1"/>
    <property type="molecule type" value="Genomic_DNA"/>
</dbReference>
<dbReference type="NCBIfam" id="TIGR00277">
    <property type="entry name" value="HDIG"/>
    <property type="match status" value="1"/>
</dbReference>
<dbReference type="AlphaFoldDB" id="V5WDF8"/>
<dbReference type="HOGENOM" id="CLU_043273_0_0_12"/>
<dbReference type="Pfam" id="PF08668">
    <property type="entry name" value="HDOD"/>
    <property type="match status" value="1"/>
</dbReference>
<name>V5WDF8_9SPIO</name>